<dbReference type="GO" id="GO:0008270">
    <property type="term" value="F:zinc ion binding"/>
    <property type="evidence" value="ECO:0007669"/>
    <property type="project" value="UniProtKB-KW"/>
</dbReference>
<evidence type="ECO:0000259" key="8">
    <source>
        <dbReference type="PROSITE" id="PS50016"/>
    </source>
</evidence>
<sequence length="1363" mass="145641">MMMNGFSSITSVDGSSSFRQLDSGDENGNIIDRVQPDEMIFNGVGTPTDGEMKSGDHQTCSGQSTFGTICSNSALCENDGAVGGAAKRQERLKIIVKRKVLADETLKDSQAKSPRKKLKVDADRLAPGETQGIQFLSTSVSPGNSRVDFVVKEVGVGTGDFQATPPALGHFQTADNAKRATDSWLTGSDILPSEDAEASGQVTGSSETSSPLANRSSETLALHPSDNPVDVDLFRCSVPGISYEVPACATAESFRTSAVLTTEESDLSAGGGVHRDLDAHEMPDPGSPTKRTGSGGPLEQIQTPKARRTPLFFPSAERAGEGEDVIRPLLSQSLIPPAPPAKRSPLPLPGANSSVQIEHKAAAIDYSISEVNQRLSQEMTHFELYQTSNISPEDGEEEGEPEPEIQEYGERSERVAGLSGVGVKGEQEDTGEEEEEDGPEDLDDADLVDDEFVAGLKFDISDLDNDVSMNTTSSAVDDDKHIFRETFAPSDKTQIYVGYDTSYLSGTLMQDSALTDSRFSFHSLVNGNPYQVDRYENITESLFQGKSLDLDQLDSSGCFGTGANINSHQSQEFVDEDGVSTPSALEGVNVCTRCGTQKTGRACECGSLSGEGDSREDDSVSAQAYSPPSVHTNSPAVRKPAGKGLIGLNQDFYGKKGAGFGPEVSVKVETENGTAESRKPGSGIKRLKVKMSSDVSVKQEVRTPAKGKVVKAAPTTAKGLLATGLLEGFHVKYIDRSGKVMLSGKIRGSGIICNCSKCKGQQVVNVSAFEKHAGSNARHPSDFIFLENGKTLHDVMEAGQKAGVNGRKVVEALQIAMGLAAGTNEASSTCGECGTGGALIGCSGPRCSSLYHKECAGLTGTPENAWLCAQCENAENRKRLQKPSSLASRDSSAGKQDSSANMHKALFLPGAPGELPDDTKLGYYVKGQCVLTGVKKGNGICCNCCDQVVSCSQFEQHAGWGSRRNPYSSIYLDDGRSLHCAAIELSKRSDKAPVDNVDLCRECGDGGELVLCSGCPGAYHPECGGLVGIPGAKWFCPRCQKQENTSCSNARKTTPKLRVKSGSKAGTPASKESPEDRCTHLLKASDTIVSGCVFCRSGEFAKSGFGPRTILLCDQCEREFHVGCLKEHGLANLTELPEGEWFCGKDCQHIHGILHLLVVNGLEPLAGSIVSKVIEPKNDDGSQEPSRFSWQLLHGRRGDPQNGKTLTEAAAIFSDSFDPIVDESSGRDLIPLMVHSRSIRDQDFGGMYCVVLKRNDEVVTAALVRIFGRQFAELPLVATRAGSQGQGYCKALILSIERLLGVLNVQRLVLPAAEGAEGIWVKKFGFSQLSDEESRKFRSEVQMMIFKGSSLLKKFIAPMACTE</sequence>
<reference evidence="10 11" key="1">
    <citation type="submission" date="2024-09" db="EMBL/GenBank/DDBJ databases">
        <title>Chromosome-scale assembly of Riccia sorocarpa.</title>
        <authorList>
            <person name="Paukszto L."/>
        </authorList>
    </citation>
    <scope>NUCLEOTIDE SEQUENCE [LARGE SCALE GENOMIC DNA]</scope>
    <source>
        <strain evidence="10">LP-2024</strain>
        <tissue evidence="10">Aerial parts of the thallus</tissue>
    </source>
</reference>
<evidence type="ECO:0000256" key="4">
    <source>
        <dbReference type="ARBA" id="ARBA00022833"/>
    </source>
</evidence>
<feature type="compositionally biased region" description="Polar residues" evidence="7">
    <location>
        <begin position="200"/>
        <end position="219"/>
    </location>
</feature>
<evidence type="ECO:0000313" key="10">
    <source>
        <dbReference type="EMBL" id="KAL3696574.1"/>
    </source>
</evidence>
<comment type="subcellular location">
    <subcellularLocation>
        <location evidence="1">Nucleus</location>
    </subcellularLocation>
</comment>
<feature type="domain" description="PHD-type" evidence="8">
    <location>
        <begin position="827"/>
        <end position="874"/>
    </location>
</feature>
<dbReference type="InterPro" id="IPR000182">
    <property type="entry name" value="GNAT_dom"/>
</dbReference>
<gene>
    <name evidence="10" type="ORF">R1sor_010650</name>
</gene>
<feature type="domain" description="PHD-type" evidence="8">
    <location>
        <begin position="997"/>
        <end position="1042"/>
    </location>
</feature>
<proteinExistence type="predicted"/>
<evidence type="ECO:0000256" key="5">
    <source>
        <dbReference type="ARBA" id="ARBA00023242"/>
    </source>
</evidence>
<feature type="compositionally biased region" description="Basic and acidic residues" evidence="7">
    <location>
        <begin position="273"/>
        <end position="283"/>
    </location>
</feature>
<keyword evidence="2" id="KW-0479">Metal-binding</keyword>
<feature type="compositionally biased region" description="Polar residues" evidence="7">
    <location>
        <begin position="620"/>
        <end position="635"/>
    </location>
</feature>
<dbReference type="InterPro" id="IPR001965">
    <property type="entry name" value="Znf_PHD"/>
</dbReference>
<feature type="domain" description="N-acetyltransferase" evidence="9">
    <location>
        <begin position="1193"/>
        <end position="1348"/>
    </location>
</feature>
<dbReference type="InterPro" id="IPR016181">
    <property type="entry name" value="Acyl_CoA_acyltransferase"/>
</dbReference>
<feature type="compositionally biased region" description="Acidic residues" evidence="7">
    <location>
        <begin position="393"/>
        <end position="407"/>
    </location>
</feature>
<feature type="region of interest" description="Disordered" evidence="7">
    <location>
        <begin position="333"/>
        <end position="352"/>
    </location>
</feature>
<dbReference type="Proteomes" id="UP001633002">
    <property type="component" value="Unassembled WGS sequence"/>
</dbReference>
<keyword evidence="11" id="KW-1185">Reference proteome</keyword>
<feature type="region of interest" description="Disordered" evidence="7">
    <location>
        <begin position="880"/>
        <end position="899"/>
    </location>
</feature>
<dbReference type="SUPFAM" id="SSF57903">
    <property type="entry name" value="FYVE/PHD zinc finger"/>
    <property type="match status" value="3"/>
</dbReference>
<dbReference type="PANTHER" id="PTHR47025">
    <property type="entry name" value="AUTOIMMUNE REGULATOR"/>
    <property type="match status" value="1"/>
</dbReference>
<feature type="region of interest" description="Disordered" evidence="7">
    <location>
        <begin position="187"/>
        <end position="226"/>
    </location>
</feature>
<feature type="region of interest" description="Disordered" evidence="7">
    <location>
        <begin position="606"/>
        <end position="638"/>
    </location>
</feature>
<dbReference type="InterPro" id="IPR019786">
    <property type="entry name" value="Zinc_finger_PHD-type_CS"/>
</dbReference>
<dbReference type="EMBL" id="JBJQOH010000002">
    <property type="protein sequence ID" value="KAL3696574.1"/>
    <property type="molecule type" value="Genomic_DNA"/>
</dbReference>
<dbReference type="Pfam" id="PF00628">
    <property type="entry name" value="PHD"/>
    <property type="match status" value="2"/>
</dbReference>
<dbReference type="Pfam" id="PF23209">
    <property type="entry name" value="IDM1_C"/>
    <property type="match status" value="1"/>
</dbReference>
<dbReference type="Gene3D" id="3.40.630.30">
    <property type="match status" value="1"/>
</dbReference>
<feature type="region of interest" description="Disordered" evidence="7">
    <location>
        <begin position="1050"/>
        <end position="1074"/>
    </location>
</feature>
<dbReference type="InterPro" id="IPR032308">
    <property type="entry name" value="TDBD"/>
</dbReference>
<dbReference type="PROSITE" id="PS51186">
    <property type="entry name" value="GNAT"/>
    <property type="match status" value="1"/>
</dbReference>
<dbReference type="PANTHER" id="PTHR47025:SF2">
    <property type="entry name" value="AUTOIMMUNE REGULATOR"/>
    <property type="match status" value="1"/>
</dbReference>
<organism evidence="10 11">
    <name type="scientific">Riccia sorocarpa</name>
    <dbReference type="NCBI Taxonomy" id="122646"/>
    <lineage>
        <taxon>Eukaryota</taxon>
        <taxon>Viridiplantae</taxon>
        <taxon>Streptophyta</taxon>
        <taxon>Embryophyta</taxon>
        <taxon>Marchantiophyta</taxon>
        <taxon>Marchantiopsida</taxon>
        <taxon>Marchantiidae</taxon>
        <taxon>Marchantiales</taxon>
        <taxon>Ricciaceae</taxon>
        <taxon>Riccia</taxon>
    </lineage>
</organism>
<feature type="region of interest" description="Disordered" evidence="7">
    <location>
        <begin position="388"/>
        <end position="444"/>
    </location>
</feature>
<feature type="compositionally biased region" description="Acidic residues" evidence="7">
    <location>
        <begin position="428"/>
        <end position="444"/>
    </location>
</feature>
<evidence type="ECO:0000256" key="3">
    <source>
        <dbReference type="ARBA" id="ARBA00022771"/>
    </source>
</evidence>
<dbReference type="InterPro" id="IPR019787">
    <property type="entry name" value="Znf_PHD-finger"/>
</dbReference>
<dbReference type="InterPro" id="IPR013083">
    <property type="entry name" value="Znf_RING/FYVE/PHD"/>
</dbReference>
<evidence type="ECO:0000313" key="11">
    <source>
        <dbReference type="Proteomes" id="UP001633002"/>
    </source>
</evidence>
<keyword evidence="3 6" id="KW-0863">Zinc-finger</keyword>
<dbReference type="SUPFAM" id="SSF55729">
    <property type="entry name" value="Acyl-CoA N-acyltransferases (Nat)"/>
    <property type="match status" value="1"/>
</dbReference>
<evidence type="ECO:0000256" key="1">
    <source>
        <dbReference type="ARBA" id="ARBA00004123"/>
    </source>
</evidence>
<evidence type="ECO:0000256" key="6">
    <source>
        <dbReference type="PROSITE-ProRule" id="PRU00146"/>
    </source>
</evidence>
<dbReference type="InterPro" id="IPR056511">
    <property type="entry name" value="IDM1_C"/>
</dbReference>
<feature type="compositionally biased region" description="Pro residues" evidence="7">
    <location>
        <begin position="336"/>
        <end position="348"/>
    </location>
</feature>
<dbReference type="PROSITE" id="PS50016">
    <property type="entry name" value="ZF_PHD_2"/>
    <property type="match status" value="2"/>
</dbReference>
<protein>
    <recommendedName>
        <fullName evidence="12">PHD-type domain-containing protein</fullName>
    </recommendedName>
</protein>
<evidence type="ECO:0000259" key="9">
    <source>
        <dbReference type="PROSITE" id="PS51186"/>
    </source>
</evidence>
<feature type="region of interest" description="Disordered" evidence="7">
    <location>
        <begin position="262"/>
        <end position="301"/>
    </location>
</feature>
<evidence type="ECO:0000256" key="7">
    <source>
        <dbReference type="SAM" id="MobiDB-lite"/>
    </source>
</evidence>
<accession>A0ABD3I4Q8</accession>
<dbReference type="PROSITE" id="PS01359">
    <property type="entry name" value="ZF_PHD_1"/>
    <property type="match status" value="2"/>
</dbReference>
<evidence type="ECO:0008006" key="12">
    <source>
        <dbReference type="Google" id="ProtNLM"/>
    </source>
</evidence>
<comment type="caution">
    <text evidence="10">The sequence shown here is derived from an EMBL/GenBank/DDBJ whole genome shotgun (WGS) entry which is preliminary data.</text>
</comment>
<name>A0ABD3I4Q8_9MARC</name>
<dbReference type="GO" id="GO:0005634">
    <property type="term" value="C:nucleus"/>
    <property type="evidence" value="ECO:0007669"/>
    <property type="project" value="UniProtKB-SubCell"/>
</dbReference>
<keyword evidence="5" id="KW-0539">Nucleus</keyword>
<dbReference type="Gene3D" id="3.30.40.10">
    <property type="entry name" value="Zinc/RING finger domain, C3HC4 (zinc finger)"/>
    <property type="match status" value="3"/>
</dbReference>
<dbReference type="SMART" id="SM00249">
    <property type="entry name" value="PHD"/>
    <property type="match status" value="3"/>
</dbReference>
<feature type="compositionally biased region" description="Polar residues" evidence="7">
    <location>
        <begin position="882"/>
        <end position="899"/>
    </location>
</feature>
<keyword evidence="4" id="KW-0862">Zinc</keyword>
<evidence type="ECO:0000256" key="2">
    <source>
        <dbReference type="ARBA" id="ARBA00022723"/>
    </source>
</evidence>
<dbReference type="InterPro" id="IPR011011">
    <property type="entry name" value="Znf_FYVE_PHD"/>
</dbReference>
<dbReference type="Pfam" id="PF16135">
    <property type="entry name" value="TDBD"/>
    <property type="match status" value="2"/>
</dbReference>